<evidence type="ECO:0000313" key="2">
    <source>
        <dbReference type="Proteomes" id="UP001387447"/>
    </source>
</evidence>
<proteinExistence type="predicted"/>
<dbReference type="RefSeq" id="WP_006669441.1">
    <property type="nucleotide sequence ID" value="NZ_JBBWYZ010000002.1"/>
</dbReference>
<protein>
    <submittedName>
        <fullName evidence="1">Uncharacterized protein</fullName>
    </submittedName>
</protein>
<sequence>MLIIWELTIAASQAIKYIRKPLAPFGRGVWGEGNGLMAVSLTIVGDAILFSTLLSYQQI</sequence>
<accession>A0ABU9EG30</accession>
<reference evidence="1 2" key="1">
    <citation type="journal article" date="2024" name="Front. Microbiol.">
        <title>Transcriptomic insights into the dominance of two phototrophs throughout the water column of a tropical hypersaline-alkaline crater lake (Dziani Dzaha, Mayotte).</title>
        <authorList>
            <person name="Duperron S."/>
            <person name="Halary S."/>
            <person name="Bouly J.-P."/>
            <person name="Roussel T."/>
            <person name="Hugoni M."/>
            <person name="Bruto M."/>
            <person name="Oger P."/>
            <person name="Duval C."/>
            <person name="Woo A."/>
            <person name="Jezequiel D."/>
            <person name="Ader M."/>
            <person name="Leboulanger C."/>
            <person name="Agogue H."/>
            <person name="Grossi V."/>
            <person name="Trousselier M."/>
            <person name="Bernard C."/>
        </authorList>
    </citation>
    <scope>NUCLEOTIDE SEQUENCE [LARGE SCALE GENOMIC DNA]</scope>
    <source>
        <strain evidence="1 2">PMC 851.14</strain>
    </source>
</reference>
<comment type="caution">
    <text evidence="1">The sequence shown here is derived from an EMBL/GenBank/DDBJ whole genome shotgun (WGS) entry which is preliminary data.</text>
</comment>
<evidence type="ECO:0000313" key="1">
    <source>
        <dbReference type="EMBL" id="MEK9510671.1"/>
    </source>
</evidence>
<dbReference type="EMBL" id="JBBWYZ010000002">
    <property type="protein sequence ID" value="MEK9510671.1"/>
    <property type="molecule type" value="Genomic_DNA"/>
</dbReference>
<organism evidence="1 2">
    <name type="scientific">Limnospira fusiformis PMC 851.14</name>
    <dbReference type="NCBI Taxonomy" id="2219512"/>
    <lineage>
        <taxon>Bacteria</taxon>
        <taxon>Bacillati</taxon>
        <taxon>Cyanobacteriota</taxon>
        <taxon>Cyanophyceae</taxon>
        <taxon>Oscillatoriophycideae</taxon>
        <taxon>Oscillatoriales</taxon>
        <taxon>Sirenicapillariaceae</taxon>
        <taxon>Limnospira</taxon>
    </lineage>
</organism>
<name>A0ABU9EG30_LIMFS</name>
<gene>
    <name evidence="1" type="ORF">AAEJ74_02955</name>
</gene>
<dbReference type="Proteomes" id="UP001387447">
    <property type="component" value="Unassembled WGS sequence"/>
</dbReference>
<keyword evidence="2" id="KW-1185">Reference proteome</keyword>